<dbReference type="Gene3D" id="3.20.20.300">
    <property type="entry name" value="Glycoside hydrolase, family 3, N-terminal domain"/>
    <property type="match status" value="1"/>
</dbReference>
<comment type="similarity">
    <text evidence="2">Belongs to the glycosyl hydrolase 3 family.</text>
</comment>
<dbReference type="GO" id="GO:0004563">
    <property type="term" value="F:beta-N-acetylhexosaminidase activity"/>
    <property type="evidence" value="ECO:0007669"/>
    <property type="project" value="UniProtKB-EC"/>
</dbReference>
<dbReference type="PANTHER" id="PTHR30480:SF13">
    <property type="entry name" value="BETA-HEXOSAMINIDASE"/>
    <property type="match status" value="1"/>
</dbReference>
<dbReference type="GO" id="GO:0005975">
    <property type="term" value="P:carbohydrate metabolic process"/>
    <property type="evidence" value="ECO:0007669"/>
    <property type="project" value="InterPro"/>
</dbReference>
<dbReference type="Pfam" id="PF00933">
    <property type="entry name" value="Glyco_hydro_3"/>
    <property type="match status" value="1"/>
</dbReference>
<evidence type="ECO:0000313" key="7">
    <source>
        <dbReference type="EMBL" id="BCO08355.1"/>
    </source>
</evidence>
<sequence length="355" mass="38996">MVESVFERLPLGQMFMVGFDGCRLEEDHPLREVIERQRVGGVILFDRNVDGRRQNIRSPAQLKGLTASLHDLSPAPLLVAVDQEGGRVCRLKERDGFLPSCTAAELGRHEADPHGPVLAMARELREMGINLNLAPVVDLDIYPENPIIGRHGRSFGADPDLVVAQARAFIQAHHRAGIACALKHFPGHGSSRGDTHLGFVDVTDTWQEKELEPFARLIDHGLADCVMTAHVVNRQLDPDGLPATLSPPVLTGLLRQRLGFDGVIISDDLQMGAISGQWSYREAVQRAVLAGVDLLIVGNNLIRQPDAVAEGILAIEELFDRGRLDVARISRSLERIEKLKKNIQERVHGGKTGNP</sequence>
<evidence type="ECO:0000313" key="8">
    <source>
        <dbReference type="Proteomes" id="UP001063350"/>
    </source>
</evidence>
<proteinExistence type="inferred from homology"/>
<evidence type="ECO:0000256" key="5">
    <source>
        <dbReference type="ARBA" id="ARBA00023295"/>
    </source>
</evidence>
<dbReference type="InterPro" id="IPR036962">
    <property type="entry name" value="Glyco_hydro_3_N_sf"/>
</dbReference>
<dbReference type="SUPFAM" id="SSF51445">
    <property type="entry name" value="(Trans)glycosidases"/>
    <property type="match status" value="1"/>
</dbReference>
<dbReference type="InterPro" id="IPR017853">
    <property type="entry name" value="GH"/>
</dbReference>
<accession>A0A915U065</accession>
<dbReference type="AlphaFoldDB" id="A0A915U065"/>
<dbReference type="InterPro" id="IPR001764">
    <property type="entry name" value="Glyco_hydro_3_N"/>
</dbReference>
<dbReference type="EMBL" id="AP024233">
    <property type="protein sequence ID" value="BCO08355.1"/>
    <property type="molecule type" value="Genomic_DNA"/>
</dbReference>
<dbReference type="Proteomes" id="UP001063350">
    <property type="component" value="Chromosome"/>
</dbReference>
<dbReference type="KEGG" id="ddu:GF1_07310"/>
<evidence type="ECO:0000256" key="1">
    <source>
        <dbReference type="ARBA" id="ARBA00001231"/>
    </source>
</evidence>
<keyword evidence="8" id="KW-1185">Reference proteome</keyword>
<keyword evidence="4 7" id="KW-0378">Hydrolase</keyword>
<comment type="catalytic activity">
    <reaction evidence="1">
        <text>Hydrolysis of terminal non-reducing N-acetyl-D-hexosamine residues in N-acetyl-beta-D-hexosaminides.</text>
        <dbReference type="EC" id="3.2.1.52"/>
    </reaction>
</comment>
<evidence type="ECO:0000256" key="3">
    <source>
        <dbReference type="ARBA" id="ARBA00012663"/>
    </source>
</evidence>
<feature type="domain" description="Glycoside hydrolase family 3 N-terminal" evidence="6">
    <location>
        <begin position="11"/>
        <end position="338"/>
    </location>
</feature>
<evidence type="ECO:0000259" key="6">
    <source>
        <dbReference type="Pfam" id="PF00933"/>
    </source>
</evidence>
<evidence type="ECO:0000256" key="4">
    <source>
        <dbReference type="ARBA" id="ARBA00022801"/>
    </source>
</evidence>
<protein>
    <recommendedName>
        <fullName evidence="3">beta-N-acetylhexosaminidase</fullName>
        <ecNumber evidence="3">3.2.1.52</ecNumber>
    </recommendedName>
</protein>
<dbReference type="NCBIfam" id="NF003740">
    <property type="entry name" value="PRK05337.1"/>
    <property type="match status" value="1"/>
</dbReference>
<gene>
    <name evidence="7" type="ORF">GF1_07310</name>
</gene>
<dbReference type="InterPro" id="IPR050226">
    <property type="entry name" value="NagZ_Beta-hexosaminidase"/>
</dbReference>
<dbReference type="EC" id="3.2.1.52" evidence="3"/>
<name>A0A915U065_9BACT</name>
<dbReference type="PANTHER" id="PTHR30480">
    <property type="entry name" value="BETA-HEXOSAMINIDASE-RELATED"/>
    <property type="match status" value="1"/>
</dbReference>
<dbReference type="GO" id="GO:0009254">
    <property type="term" value="P:peptidoglycan turnover"/>
    <property type="evidence" value="ECO:0007669"/>
    <property type="project" value="TreeGrafter"/>
</dbReference>
<keyword evidence="5" id="KW-0326">Glycosidase</keyword>
<reference evidence="7" key="1">
    <citation type="submission" date="2020-12" db="EMBL/GenBank/DDBJ databases">
        <title>Desulfobium dissulfuricans gen. nov., sp. nov., a novel mesophilic, sulfate-reducing bacterium isolated from a deep-sea hydrothermal vent.</title>
        <authorList>
            <person name="Hashimoto Y."/>
            <person name="Tame A."/>
            <person name="Sawayama S."/>
            <person name="Miyazaki J."/>
            <person name="Takai K."/>
            <person name="Nakagawa S."/>
        </authorList>
    </citation>
    <scope>NUCLEOTIDE SEQUENCE</scope>
    <source>
        <strain evidence="7">GF1</strain>
    </source>
</reference>
<evidence type="ECO:0000256" key="2">
    <source>
        <dbReference type="ARBA" id="ARBA00005336"/>
    </source>
</evidence>
<dbReference type="RefSeq" id="WP_267928255.1">
    <property type="nucleotide sequence ID" value="NZ_AP024233.1"/>
</dbReference>
<organism evidence="7 8">
    <name type="scientific">Desulfolithobacter dissulfuricans</name>
    <dbReference type="NCBI Taxonomy" id="2795293"/>
    <lineage>
        <taxon>Bacteria</taxon>
        <taxon>Pseudomonadati</taxon>
        <taxon>Thermodesulfobacteriota</taxon>
        <taxon>Desulfobulbia</taxon>
        <taxon>Desulfobulbales</taxon>
        <taxon>Desulfobulbaceae</taxon>
        <taxon>Desulfolithobacter</taxon>
    </lineage>
</organism>